<organism evidence="2 3">
    <name type="scientific">Pseudoalteromonas luteoviolacea</name>
    <dbReference type="NCBI Taxonomy" id="43657"/>
    <lineage>
        <taxon>Bacteria</taxon>
        <taxon>Pseudomonadati</taxon>
        <taxon>Pseudomonadota</taxon>
        <taxon>Gammaproteobacteria</taxon>
        <taxon>Alteromonadales</taxon>
        <taxon>Pseudoalteromonadaceae</taxon>
        <taxon>Pseudoalteromonas</taxon>
    </lineage>
</organism>
<feature type="chain" id="PRO_5002149310" evidence="1">
    <location>
        <begin position="22"/>
        <end position="282"/>
    </location>
</feature>
<dbReference type="RefSeq" id="WP_039611873.1">
    <property type="nucleotide sequence ID" value="NZ_JWIC01000010.1"/>
</dbReference>
<dbReference type="PANTHER" id="PTHR38834">
    <property type="entry name" value="PERIPLASMIC SUBSTRATE BINDING PROTEIN FAMILY 3"/>
    <property type="match status" value="1"/>
</dbReference>
<protein>
    <submittedName>
        <fullName evidence="2">Uncharacterized protein</fullName>
    </submittedName>
</protein>
<accession>A0A0C1MDV1</accession>
<keyword evidence="1" id="KW-0732">Signal</keyword>
<dbReference type="Gene3D" id="3.40.190.10">
    <property type="entry name" value="Periplasmic binding protein-like II"/>
    <property type="match status" value="2"/>
</dbReference>
<gene>
    <name evidence="2" type="ORF">JF50_24445</name>
</gene>
<comment type="caution">
    <text evidence="2">The sequence shown here is derived from an EMBL/GenBank/DDBJ whole genome shotgun (WGS) entry which is preliminary data.</text>
</comment>
<sequence length="282" mass="32012">MKQARSLFFLLSVIASHALYGATVEHKLIVSMHPLEPFVYIKHGNVTSGFIVDIYNQIASRLSHYQPVQVSSFARGLNILKQPPKRVMSPSGNVTLYHRAHLIVAKTPERLPAFKWVGPLLFDGAVLYKRSNDKRAFNQFSDIRRHQATCVSQRKVADTEIYKKYQIPFHETDSQLEAIQLLLQPKSRFDCTIISLMNTREILASAGYALDALTPMSIQLSPHAVYMAFSAETPDAIVTKWQSALDALDSQGLRLTYIQQYVPFYTEELELMLRDAVDNHSQ</sequence>
<proteinExistence type="predicted"/>
<dbReference type="SUPFAM" id="SSF53850">
    <property type="entry name" value="Periplasmic binding protein-like II"/>
    <property type="match status" value="1"/>
</dbReference>
<dbReference type="EMBL" id="JWIC01000010">
    <property type="protein sequence ID" value="KID54979.1"/>
    <property type="molecule type" value="Genomic_DNA"/>
</dbReference>
<evidence type="ECO:0000313" key="2">
    <source>
        <dbReference type="EMBL" id="KID54979.1"/>
    </source>
</evidence>
<dbReference type="PANTHER" id="PTHR38834:SF3">
    <property type="entry name" value="SOLUTE-BINDING PROTEIN FAMILY 3_N-TERMINAL DOMAIN-CONTAINING PROTEIN"/>
    <property type="match status" value="1"/>
</dbReference>
<reference evidence="2 3" key="1">
    <citation type="submission" date="2014-12" db="EMBL/GenBank/DDBJ databases">
        <title>Draft Genome Sequence of Pseudoalteromonas luteoviolacea HI1.</title>
        <authorList>
            <person name="Asahina A.Y."/>
            <person name="Hadfield M.G."/>
        </authorList>
    </citation>
    <scope>NUCLEOTIDE SEQUENCE [LARGE SCALE GENOMIC DNA]</scope>
    <source>
        <strain evidence="2 3">HI1</strain>
    </source>
</reference>
<evidence type="ECO:0000313" key="3">
    <source>
        <dbReference type="Proteomes" id="UP000031327"/>
    </source>
</evidence>
<dbReference type="OrthoDB" id="8587856at2"/>
<dbReference type="Proteomes" id="UP000031327">
    <property type="component" value="Unassembled WGS sequence"/>
</dbReference>
<dbReference type="AlphaFoldDB" id="A0A0C1MDV1"/>
<feature type="signal peptide" evidence="1">
    <location>
        <begin position="1"/>
        <end position="21"/>
    </location>
</feature>
<name>A0A0C1MDV1_9GAMM</name>
<evidence type="ECO:0000256" key="1">
    <source>
        <dbReference type="SAM" id="SignalP"/>
    </source>
</evidence>